<evidence type="ECO:0000313" key="2">
    <source>
        <dbReference type="EMBL" id="NIJ17333.1"/>
    </source>
</evidence>
<evidence type="ECO:0000256" key="1">
    <source>
        <dbReference type="SAM" id="Phobius"/>
    </source>
</evidence>
<accession>A0A846M784</accession>
<keyword evidence="3" id="KW-1185">Reference proteome</keyword>
<name>A0A846M784_9SPHN</name>
<keyword evidence="1" id="KW-0812">Transmembrane</keyword>
<feature type="transmembrane region" description="Helical" evidence="1">
    <location>
        <begin position="60"/>
        <end position="78"/>
    </location>
</feature>
<dbReference type="RefSeq" id="WP_167303931.1">
    <property type="nucleotide sequence ID" value="NZ_JAASQR010000003.1"/>
</dbReference>
<evidence type="ECO:0000313" key="3">
    <source>
        <dbReference type="Proteomes" id="UP000576821"/>
    </source>
</evidence>
<reference evidence="2 3" key="1">
    <citation type="submission" date="2020-03" db="EMBL/GenBank/DDBJ databases">
        <title>Genomic Encyclopedia of Type Strains, Phase IV (KMG-IV): sequencing the most valuable type-strain genomes for metagenomic binning, comparative biology and taxonomic classification.</title>
        <authorList>
            <person name="Goeker M."/>
        </authorList>
    </citation>
    <scope>NUCLEOTIDE SEQUENCE [LARGE SCALE GENOMIC DNA]</scope>
    <source>
        <strain evidence="2 3">DSM 21299</strain>
    </source>
</reference>
<gene>
    <name evidence="2" type="ORF">FHS54_002322</name>
</gene>
<keyword evidence="1" id="KW-0472">Membrane</keyword>
<dbReference type="EMBL" id="JAASQR010000003">
    <property type="protein sequence ID" value="NIJ17333.1"/>
    <property type="molecule type" value="Genomic_DNA"/>
</dbReference>
<dbReference type="Proteomes" id="UP000576821">
    <property type="component" value="Unassembled WGS sequence"/>
</dbReference>
<sequence>MNQSKADSNWHSLAGDLFRRAYSFGLSACQLTHVAVAVAVMRNDKDVGKAAYNGAHSPAIWFLAGFAFELFLKSAILATGGDSTEIKAIGHDLEEALEKAQERGLVLNDSTRFSIKIANRVHNVRGENRLYFRYGGGDSADVESVEALVASLKDLLEQTAPLFNQNNASYEVFLVPFQENQE</sequence>
<proteinExistence type="predicted"/>
<feature type="transmembrane region" description="Helical" evidence="1">
    <location>
        <begin position="21"/>
        <end position="40"/>
    </location>
</feature>
<organism evidence="2 3">
    <name type="scientific">Sphingobium vermicomposti</name>
    <dbReference type="NCBI Taxonomy" id="529005"/>
    <lineage>
        <taxon>Bacteria</taxon>
        <taxon>Pseudomonadati</taxon>
        <taxon>Pseudomonadota</taxon>
        <taxon>Alphaproteobacteria</taxon>
        <taxon>Sphingomonadales</taxon>
        <taxon>Sphingomonadaceae</taxon>
        <taxon>Sphingobium</taxon>
    </lineage>
</organism>
<protein>
    <recommendedName>
        <fullName evidence="4">HEPN domain-containing protein</fullName>
    </recommendedName>
</protein>
<dbReference type="AlphaFoldDB" id="A0A846M784"/>
<keyword evidence="1" id="KW-1133">Transmembrane helix</keyword>
<comment type="caution">
    <text evidence="2">The sequence shown here is derived from an EMBL/GenBank/DDBJ whole genome shotgun (WGS) entry which is preliminary data.</text>
</comment>
<evidence type="ECO:0008006" key="4">
    <source>
        <dbReference type="Google" id="ProtNLM"/>
    </source>
</evidence>